<dbReference type="GO" id="GO:0005783">
    <property type="term" value="C:endoplasmic reticulum"/>
    <property type="evidence" value="ECO:0007669"/>
    <property type="project" value="TreeGrafter"/>
</dbReference>
<dbReference type="OrthoDB" id="69177at2759"/>
<dbReference type="EMBL" id="JABCKI010005719">
    <property type="protein sequence ID" value="KAG5639490.1"/>
    <property type="molecule type" value="Genomic_DNA"/>
</dbReference>
<dbReference type="Proteomes" id="UP000717328">
    <property type="component" value="Unassembled WGS sequence"/>
</dbReference>
<dbReference type="PANTHER" id="PTHR10869">
    <property type="entry name" value="PROLYL 4-HYDROXYLASE ALPHA SUBUNIT"/>
    <property type="match status" value="1"/>
</dbReference>
<dbReference type="Pfam" id="PF13640">
    <property type="entry name" value="2OG-FeII_Oxy_3"/>
    <property type="match status" value="1"/>
</dbReference>
<reference evidence="8" key="2">
    <citation type="submission" date="2021-10" db="EMBL/GenBank/DDBJ databases">
        <title>Phylogenomics reveals ancestral predisposition of the termite-cultivated fungus Termitomyces towards a domesticated lifestyle.</title>
        <authorList>
            <person name="Auxier B."/>
            <person name="Grum-Grzhimaylo A."/>
            <person name="Cardenas M.E."/>
            <person name="Lodge J.D."/>
            <person name="Laessoe T."/>
            <person name="Pedersen O."/>
            <person name="Smith M.E."/>
            <person name="Kuyper T.W."/>
            <person name="Franco-Molano E.A."/>
            <person name="Baroni T.J."/>
            <person name="Aanen D.K."/>
        </authorList>
    </citation>
    <scope>NUCLEOTIDE SEQUENCE</scope>
    <source>
        <strain evidence="8">D49</strain>
    </source>
</reference>
<keyword evidence="5" id="KW-0408">Iron</keyword>
<dbReference type="InterPro" id="IPR044862">
    <property type="entry name" value="Pro_4_hyd_alph_FE2OG_OXY"/>
</dbReference>
<dbReference type="Gene3D" id="2.60.120.620">
    <property type="entry name" value="q2cbj1_9rhob like domain"/>
    <property type="match status" value="1"/>
</dbReference>
<accession>A0A9P7G260</accession>
<dbReference type="PROSITE" id="PS51471">
    <property type="entry name" value="FE2OG_OXY"/>
    <property type="match status" value="1"/>
</dbReference>
<comment type="caution">
    <text evidence="8">The sequence shown here is derived from an EMBL/GenBank/DDBJ whole genome shotgun (WGS) entry which is preliminary data.</text>
</comment>
<keyword evidence="9" id="KW-1185">Reference proteome</keyword>
<organism evidence="8 9">
    <name type="scientific">Sphagnurus paluster</name>
    <dbReference type="NCBI Taxonomy" id="117069"/>
    <lineage>
        <taxon>Eukaryota</taxon>
        <taxon>Fungi</taxon>
        <taxon>Dikarya</taxon>
        <taxon>Basidiomycota</taxon>
        <taxon>Agaricomycotina</taxon>
        <taxon>Agaricomycetes</taxon>
        <taxon>Agaricomycetidae</taxon>
        <taxon>Agaricales</taxon>
        <taxon>Tricholomatineae</taxon>
        <taxon>Lyophyllaceae</taxon>
        <taxon>Sphagnurus</taxon>
    </lineage>
</organism>
<evidence type="ECO:0000256" key="5">
    <source>
        <dbReference type="ARBA" id="ARBA00023004"/>
    </source>
</evidence>
<evidence type="ECO:0000256" key="2">
    <source>
        <dbReference type="ARBA" id="ARBA00022723"/>
    </source>
</evidence>
<evidence type="ECO:0000256" key="6">
    <source>
        <dbReference type="SAM" id="MobiDB-lite"/>
    </source>
</evidence>
<sequence length="243" mass="27152">MAKKKTEKSSKATVPVAATAEPLFPDLSPKEYLECRTVLDDQILVIDVRAAKTLAAECKSFVKFVDTLPLELTPPKKRGEAERVNHRFSVTSTAFAAQLHALLTPHLPSFPYPTSNKPRTQPQGQDSPPRVPHSFNSNIRVYKYTPGQHFGKHYDDSVRDPMTGAKSEWTLLIYLTGVEDGVEGGETLFYTDERGKPQEVITAPLTRGTALLHRHGQECMLHEGSMVTKGNKYVLRSDLMFTR</sequence>
<dbReference type="GO" id="GO:0004656">
    <property type="term" value="F:procollagen-proline 4-dioxygenase activity"/>
    <property type="evidence" value="ECO:0007669"/>
    <property type="project" value="TreeGrafter"/>
</dbReference>
<feature type="domain" description="Fe2OG dioxygenase" evidence="7">
    <location>
        <begin position="134"/>
        <end position="243"/>
    </location>
</feature>
<evidence type="ECO:0000256" key="4">
    <source>
        <dbReference type="ARBA" id="ARBA00023002"/>
    </source>
</evidence>
<dbReference type="AlphaFoldDB" id="A0A9P7G260"/>
<evidence type="ECO:0000256" key="1">
    <source>
        <dbReference type="ARBA" id="ARBA00001961"/>
    </source>
</evidence>
<protein>
    <recommendedName>
        <fullName evidence="7">Fe2OG dioxygenase domain-containing protein</fullName>
    </recommendedName>
</protein>
<reference evidence="8" key="1">
    <citation type="submission" date="2021-02" db="EMBL/GenBank/DDBJ databases">
        <authorList>
            <person name="Nieuwenhuis M."/>
            <person name="Van De Peppel L.J.J."/>
        </authorList>
    </citation>
    <scope>NUCLEOTIDE SEQUENCE</scope>
    <source>
        <strain evidence="8">D49</strain>
    </source>
</reference>
<feature type="region of interest" description="Disordered" evidence="6">
    <location>
        <begin position="108"/>
        <end position="133"/>
    </location>
</feature>
<dbReference type="InterPro" id="IPR045054">
    <property type="entry name" value="P4HA-like"/>
</dbReference>
<evidence type="ECO:0000259" key="7">
    <source>
        <dbReference type="PROSITE" id="PS51471"/>
    </source>
</evidence>
<name>A0A9P7G260_9AGAR</name>
<keyword evidence="4" id="KW-0560">Oxidoreductase</keyword>
<dbReference type="SMART" id="SM00702">
    <property type="entry name" value="P4Hc"/>
    <property type="match status" value="1"/>
</dbReference>
<dbReference type="GO" id="GO:0005506">
    <property type="term" value="F:iron ion binding"/>
    <property type="evidence" value="ECO:0007669"/>
    <property type="project" value="InterPro"/>
</dbReference>
<evidence type="ECO:0000313" key="8">
    <source>
        <dbReference type="EMBL" id="KAG5639490.1"/>
    </source>
</evidence>
<gene>
    <name evidence="8" type="ORF">H0H81_000628</name>
</gene>
<keyword evidence="3" id="KW-0223">Dioxygenase</keyword>
<evidence type="ECO:0000313" key="9">
    <source>
        <dbReference type="Proteomes" id="UP000717328"/>
    </source>
</evidence>
<proteinExistence type="predicted"/>
<evidence type="ECO:0000256" key="3">
    <source>
        <dbReference type="ARBA" id="ARBA00022964"/>
    </source>
</evidence>
<dbReference type="GO" id="GO:0031418">
    <property type="term" value="F:L-ascorbic acid binding"/>
    <property type="evidence" value="ECO:0007669"/>
    <property type="project" value="InterPro"/>
</dbReference>
<keyword evidence="2" id="KW-0479">Metal-binding</keyword>
<dbReference type="PANTHER" id="PTHR10869:SF236">
    <property type="entry name" value="PROLYL 4-HYDROXYLASE ALPHA SUBUNIT DOMAIN-CONTAINING PROTEIN"/>
    <property type="match status" value="1"/>
</dbReference>
<feature type="compositionally biased region" description="Polar residues" evidence="6">
    <location>
        <begin position="112"/>
        <end position="126"/>
    </location>
</feature>
<comment type="cofactor">
    <cofactor evidence="1">
        <name>L-ascorbate</name>
        <dbReference type="ChEBI" id="CHEBI:38290"/>
    </cofactor>
</comment>
<dbReference type="InterPro" id="IPR006620">
    <property type="entry name" value="Pro_4_hyd_alph"/>
</dbReference>
<dbReference type="InterPro" id="IPR005123">
    <property type="entry name" value="Oxoglu/Fe-dep_dioxygenase_dom"/>
</dbReference>